<accession>A0A7G7GDZ0</accession>
<dbReference type="Gene3D" id="2.30.40.10">
    <property type="entry name" value="Urease, subunit C, domain 1"/>
    <property type="match status" value="1"/>
</dbReference>
<dbReference type="GO" id="GO:0019213">
    <property type="term" value="F:deacetylase activity"/>
    <property type="evidence" value="ECO:0007669"/>
    <property type="project" value="InterPro"/>
</dbReference>
<dbReference type="GO" id="GO:0016810">
    <property type="term" value="F:hydrolase activity, acting on carbon-nitrogen (but not peptide) bonds"/>
    <property type="evidence" value="ECO:0007669"/>
    <property type="project" value="InterPro"/>
</dbReference>
<evidence type="ECO:0000313" key="5">
    <source>
        <dbReference type="EMBL" id="QNF35374.1"/>
    </source>
</evidence>
<dbReference type="NCBIfam" id="NF006689">
    <property type="entry name" value="PRK09237.1"/>
    <property type="match status" value="1"/>
</dbReference>
<dbReference type="PANTHER" id="PTHR42717">
    <property type="entry name" value="DIHYDROOROTASE-RELATED"/>
    <property type="match status" value="1"/>
</dbReference>
<dbReference type="PANTHER" id="PTHR42717:SF1">
    <property type="entry name" value="IMIDAZOLONEPROPIONASE AND RELATED AMIDOHYDROLASES"/>
    <property type="match status" value="1"/>
</dbReference>
<dbReference type="Gene3D" id="3.20.20.140">
    <property type="entry name" value="Metal-dependent hydrolases"/>
    <property type="match status" value="1"/>
</dbReference>
<evidence type="ECO:0000256" key="3">
    <source>
        <dbReference type="SAM" id="SignalP"/>
    </source>
</evidence>
<organism evidence="5 6">
    <name type="scientific">Adhaeribacter swui</name>
    <dbReference type="NCBI Taxonomy" id="2086471"/>
    <lineage>
        <taxon>Bacteria</taxon>
        <taxon>Pseudomonadati</taxon>
        <taxon>Bacteroidota</taxon>
        <taxon>Cytophagia</taxon>
        <taxon>Cytophagales</taxon>
        <taxon>Hymenobacteraceae</taxon>
        <taxon>Adhaeribacter</taxon>
    </lineage>
</organism>
<sequence>MLKTLIAALCLLPYTLVFAQNQPYNIVIKGGHVIDPKNNIDGPMDVAIADGKIALVTKNIDAKQGIQVVDAKGLYVTPGLIDIHTHHFYGTNMDQTYMNGPNAFPPDGFTFRNGVTTVVDAGSPGWRTFPIYKKQTIDASKTRVLAFLNISGEGMRGGNYEQNTNDMDAKLSANTARQYKDYVVGFKVAHFEGPDWTPVDRAVEAGKLAGGLPVMIDFGGSNPPLSIEELFMKHLRPGDIYTHAFGQLASREYIVDLNTKKVKPFVWEAQKRGIVFDVGYGGISFAFSQAVPALANKFYPNTISTDIHIGSMNEAMKDMLTTMSKFMAMGMDLQSVIKASTWTPAQVIKHEELGHLSVGAPADVAVLGVRKGKFGLFDYTGYKIETDKRLECELTVRDGKVVYNLNGITTPVVLPRNAPASRPATQTSRTH</sequence>
<keyword evidence="5" id="KW-0378">Hydrolase</keyword>
<reference evidence="5 6" key="1">
    <citation type="journal article" date="2018" name="Int. J. Syst. Evol. Microbiol.">
        <title>Adhaeribacter swui sp. nov., isolated from wet mud.</title>
        <authorList>
            <person name="Kim D.U."/>
            <person name="Kim K.W."/>
            <person name="Kang M.S."/>
            <person name="Kim J.Y."/>
            <person name="Jang J.H."/>
            <person name="Kim M.K."/>
        </authorList>
    </citation>
    <scope>NUCLEOTIDE SEQUENCE [LARGE SCALE GENOMIC DNA]</scope>
    <source>
        <strain evidence="5 6">KCTC 52873</strain>
    </source>
</reference>
<dbReference type="SUPFAM" id="SSF51338">
    <property type="entry name" value="Composite domain of metallo-dependent hydrolases"/>
    <property type="match status" value="1"/>
</dbReference>
<keyword evidence="1" id="KW-0862">Zinc</keyword>
<dbReference type="GO" id="GO:0046872">
    <property type="term" value="F:metal ion binding"/>
    <property type="evidence" value="ECO:0007669"/>
    <property type="project" value="UniProtKB-KW"/>
</dbReference>
<proteinExistence type="predicted"/>
<dbReference type="InterPro" id="IPR011059">
    <property type="entry name" value="Metal-dep_hydrolase_composite"/>
</dbReference>
<dbReference type="SUPFAM" id="SSF51556">
    <property type="entry name" value="Metallo-dependent hydrolases"/>
    <property type="match status" value="1"/>
</dbReference>
<protein>
    <submittedName>
        <fullName evidence="5">Amidohydrolase/deacetylase family metallohydrolase</fullName>
    </submittedName>
</protein>
<keyword evidence="3" id="KW-0732">Signal</keyword>
<feature type="binding site" evidence="1">
    <location>
        <position position="243"/>
    </location>
    <ligand>
        <name>Zn(2+)</name>
        <dbReference type="ChEBI" id="CHEBI:29105"/>
        <label>2</label>
    </ligand>
</feature>
<feature type="chain" id="PRO_5028909585" evidence="3">
    <location>
        <begin position="20"/>
        <end position="431"/>
    </location>
</feature>
<feature type="signal peptide" evidence="3">
    <location>
        <begin position="1"/>
        <end position="19"/>
    </location>
</feature>
<feature type="binding site" evidence="1">
    <location>
        <position position="306"/>
    </location>
    <ligand>
        <name>Zn(2+)</name>
        <dbReference type="ChEBI" id="CHEBI:29105"/>
        <label>1</label>
    </ligand>
</feature>
<dbReference type="KEGG" id="aswu:HUW51_22630"/>
<dbReference type="RefSeq" id="WP_185271865.1">
    <property type="nucleotide sequence ID" value="NZ_CP055156.1"/>
</dbReference>
<keyword evidence="6" id="KW-1185">Reference proteome</keyword>
<dbReference type="AlphaFoldDB" id="A0A7G7GDZ0"/>
<feature type="binding site" description="via carbamate group" evidence="1">
    <location>
        <position position="187"/>
    </location>
    <ligand>
        <name>Zn(2+)</name>
        <dbReference type="ChEBI" id="CHEBI:29105"/>
        <label>2</label>
    </ligand>
</feature>
<feature type="binding site" evidence="1">
    <location>
        <position position="86"/>
    </location>
    <ligand>
        <name>Zn(2+)</name>
        <dbReference type="ChEBI" id="CHEBI:29105"/>
        <label>1</label>
    </ligand>
</feature>
<feature type="binding site" description="via carbamate group" evidence="1">
    <location>
        <position position="187"/>
    </location>
    <ligand>
        <name>Zn(2+)</name>
        <dbReference type="ChEBI" id="CHEBI:29105"/>
        <label>1</label>
    </ligand>
</feature>
<feature type="binding site" evidence="1">
    <location>
        <position position="84"/>
    </location>
    <ligand>
        <name>Zn(2+)</name>
        <dbReference type="ChEBI" id="CHEBI:29105"/>
        <label>1</label>
    </ligand>
</feature>
<keyword evidence="1" id="KW-0479">Metal-binding</keyword>
<feature type="domain" description="Amidohydrolase 3" evidence="4">
    <location>
        <begin position="288"/>
        <end position="403"/>
    </location>
</feature>
<dbReference type="InterPro" id="IPR020043">
    <property type="entry name" value="Deacetylase_Atu3266-like"/>
</dbReference>
<dbReference type="InterPro" id="IPR032466">
    <property type="entry name" value="Metal_Hydrolase"/>
</dbReference>
<evidence type="ECO:0000313" key="6">
    <source>
        <dbReference type="Proteomes" id="UP000515237"/>
    </source>
</evidence>
<name>A0A7G7GDZ0_9BACT</name>
<evidence type="ECO:0000259" key="4">
    <source>
        <dbReference type="Pfam" id="PF07969"/>
    </source>
</evidence>
<evidence type="ECO:0000256" key="1">
    <source>
        <dbReference type="PIRSR" id="PIRSR039004-1"/>
    </source>
</evidence>
<dbReference type="Proteomes" id="UP000515237">
    <property type="component" value="Chromosome"/>
</dbReference>
<feature type="modified residue" description="N6-carboxylysine" evidence="2">
    <location>
        <position position="187"/>
    </location>
</feature>
<dbReference type="PIRSF" id="PIRSF039004">
    <property type="entry name" value="ADE_EF_0837"/>
    <property type="match status" value="1"/>
</dbReference>
<dbReference type="EMBL" id="CP055156">
    <property type="protein sequence ID" value="QNF35374.1"/>
    <property type="molecule type" value="Genomic_DNA"/>
</dbReference>
<dbReference type="Pfam" id="PF07969">
    <property type="entry name" value="Amidohydro_3"/>
    <property type="match status" value="1"/>
</dbReference>
<evidence type="ECO:0000256" key="2">
    <source>
        <dbReference type="PIRSR" id="PIRSR039004-2"/>
    </source>
</evidence>
<gene>
    <name evidence="5" type="ORF">HUW51_22630</name>
</gene>
<dbReference type="InterPro" id="IPR013108">
    <property type="entry name" value="Amidohydro_3"/>
</dbReference>